<feature type="site" description="Interaction with substrate rRNA" evidence="1">
    <location>
        <position position="4"/>
    </location>
</feature>
<keyword evidence="1" id="KW-0949">S-adenosyl-L-methionine</keyword>
<comment type="subunit">
    <text evidence="1">Monomer.</text>
</comment>
<comment type="caution">
    <text evidence="2">The sequence shown here is derived from an EMBL/GenBank/DDBJ whole genome shotgun (WGS) entry which is preliminary data.</text>
</comment>
<feature type="binding site" evidence="1">
    <location>
        <begin position="146"/>
        <end position="147"/>
    </location>
    <ligand>
        <name>S-adenosyl-L-methionine</name>
        <dbReference type="ChEBI" id="CHEBI:59789"/>
    </ligand>
</feature>
<comment type="catalytic activity">
    <reaction evidence="1">
        <text>adenosine(2030) in 23S rRNA + S-adenosyl-L-methionine = N(6)-methyladenosine(2030) in 23S rRNA + S-adenosyl-L-homocysteine + H(+)</text>
        <dbReference type="Rhea" id="RHEA:43736"/>
        <dbReference type="Rhea" id="RHEA-COMP:10668"/>
        <dbReference type="Rhea" id="RHEA-COMP:10669"/>
        <dbReference type="ChEBI" id="CHEBI:15378"/>
        <dbReference type="ChEBI" id="CHEBI:57856"/>
        <dbReference type="ChEBI" id="CHEBI:59789"/>
        <dbReference type="ChEBI" id="CHEBI:74411"/>
        <dbReference type="ChEBI" id="CHEBI:74449"/>
        <dbReference type="EC" id="2.1.1.266"/>
    </reaction>
</comment>
<name>A0ABT5IZ89_9NEIS</name>
<comment type="function">
    <text evidence="1">Specifically methylates the adenine in position 2030 of 23S rRNA.</text>
</comment>
<feature type="binding site" evidence="1">
    <location>
        <position position="102"/>
    </location>
    <ligand>
        <name>S-adenosyl-L-methionine</name>
        <dbReference type="ChEBI" id="CHEBI:59789"/>
    </ligand>
</feature>
<dbReference type="HAMAP" id="MF_00934">
    <property type="entry name" value="23SrRNA_methyltr_J"/>
    <property type="match status" value="1"/>
</dbReference>
<proteinExistence type="inferred from homology"/>
<dbReference type="EMBL" id="JAQQLF010000013">
    <property type="protein sequence ID" value="MDC7717882.1"/>
    <property type="molecule type" value="Genomic_DNA"/>
</dbReference>
<dbReference type="InterPro" id="IPR029063">
    <property type="entry name" value="SAM-dependent_MTases_sf"/>
</dbReference>
<feature type="binding site" evidence="1">
    <location>
        <position position="120"/>
    </location>
    <ligand>
        <name>S-adenosyl-L-methionine</name>
        <dbReference type="ChEBI" id="CHEBI:59789"/>
    </ligand>
</feature>
<gene>
    <name evidence="1 2" type="primary">rlmJ</name>
    <name evidence="2" type="ORF">PQU95_11735</name>
</gene>
<keyword evidence="1" id="KW-0698">rRNA processing</keyword>
<keyword evidence="1" id="KW-0808">Transferase</keyword>
<dbReference type="PANTHER" id="PTHR37426:SF1">
    <property type="entry name" value="RIBOSOMAL RNA LARGE SUBUNIT METHYLTRANSFERASE J"/>
    <property type="match status" value="1"/>
</dbReference>
<sequence>MLSYRHAFHAGNHADVLKHLIQVQIIDYLGQKAKPFWYIDTHAGAGAYSLTEGYATKTAEYVEGVARLWQRDDAPAAVKRYLEVVAAINTDADGALRYYPGSPWFAAQTMAGSEKLRLFELHPSDHQLLQDCFADAGRRVRVERANGFEAIKSLLPPPPRRALTLIDPPYEDKADYQHVVKAMKEALKRFATGTYAIWYPLLQRAEIKEMVKDLKGLPCHSWLDATLTVRTPSKDGFGMHGSGMFIINPPWTLYATLQETLPWLSKALAVDDGAWHSLEYREN</sequence>
<dbReference type="PANTHER" id="PTHR37426">
    <property type="entry name" value="RIBOSOMAL RNA LARGE SUBUNIT METHYLTRANSFERASE J"/>
    <property type="match status" value="1"/>
</dbReference>
<evidence type="ECO:0000256" key="1">
    <source>
        <dbReference type="HAMAP-Rule" id="MF_00934"/>
    </source>
</evidence>
<protein>
    <recommendedName>
        <fullName evidence="1">Ribosomal RNA large subunit methyltransferase J</fullName>
        <ecNumber evidence="1">2.1.1.266</ecNumber>
    </recommendedName>
    <alternativeName>
        <fullName evidence="1">23S rRNA (adenine(2030)-N6)-methyltransferase</fullName>
    </alternativeName>
    <alternativeName>
        <fullName evidence="1">23S rRNA m6A2030 methyltransferase</fullName>
    </alternativeName>
</protein>
<reference evidence="2 3" key="1">
    <citation type="submission" date="2023-01" db="EMBL/GenBank/DDBJ databases">
        <title>Novel species of the genus Vogesella isolated from rivers.</title>
        <authorList>
            <person name="Lu H."/>
        </authorList>
    </citation>
    <scope>NUCLEOTIDE SEQUENCE [LARGE SCALE GENOMIC DNA]</scope>
    <source>
        <strain evidence="2 3">DC21W</strain>
    </source>
</reference>
<feature type="binding site" evidence="1">
    <location>
        <position position="167"/>
    </location>
    <ligand>
        <name>S-adenosyl-L-methionine</name>
        <dbReference type="ChEBI" id="CHEBI:59789"/>
    </ligand>
</feature>
<dbReference type="Pfam" id="PF04378">
    <property type="entry name" value="RsmJ"/>
    <property type="match status" value="1"/>
</dbReference>
<dbReference type="EC" id="2.1.1.266" evidence="1"/>
<organism evidence="2 3">
    <name type="scientific">Vogesella aquatica</name>
    <dbReference type="NCBI Taxonomy" id="2984206"/>
    <lineage>
        <taxon>Bacteria</taxon>
        <taxon>Pseudomonadati</taxon>
        <taxon>Pseudomonadota</taxon>
        <taxon>Betaproteobacteria</taxon>
        <taxon>Neisseriales</taxon>
        <taxon>Chromobacteriaceae</taxon>
        <taxon>Vogesella</taxon>
    </lineage>
</organism>
<keyword evidence="1" id="KW-0694">RNA-binding</keyword>
<dbReference type="Gene3D" id="3.40.50.150">
    <property type="entry name" value="Vaccinia Virus protein VP39"/>
    <property type="match status" value="1"/>
</dbReference>
<feature type="binding site" evidence="1">
    <location>
        <position position="42"/>
    </location>
    <ligand>
        <name>S-adenosyl-L-methionine</name>
        <dbReference type="ChEBI" id="CHEBI:59789"/>
    </ligand>
</feature>
<keyword evidence="3" id="KW-1185">Reference proteome</keyword>
<feature type="active site" description="Proton acceptor" evidence="1">
    <location>
        <position position="167"/>
    </location>
</feature>
<keyword evidence="1" id="KW-0489">Methyltransferase</keyword>
<comment type="similarity">
    <text evidence="1">Belongs to the RlmJ family.</text>
</comment>
<evidence type="ECO:0000313" key="3">
    <source>
        <dbReference type="Proteomes" id="UP001219956"/>
    </source>
</evidence>
<dbReference type="InterPro" id="IPR007473">
    <property type="entry name" value="RlmJ"/>
</dbReference>
<feature type="binding site" evidence="1">
    <location>
        <position position="19"/>
    </location>
    <ligand>
        <name>S-adenosyl-L-methionine</name>
        <dbReference type="ChEBI" id="CHEBI:59789"/>
    </ligand>
</feature>
<evidence type="ECO:0000313" key="2">
    <source>
        <dbReference type="EMBL" id="MDC7717882.1"/>
    </source>
</evidence>
<dbReference type="SUPFAM" id="SSF53335">
    <property type="entry name" value="S-adenosyl-L-methionine-dependent methyltransferases"/>
    <property type="match status" value="1"/>
</dbReference>
<dbReference type="Proteomes" id="UP001219956">
    <property type="component" value="Unassembled WGS sequence"/>
</dbReference>
<accession>A0ABT5IZ89</accession>
<dbReference type="RefSeq" id="WP_272752190.1">
    <property type="nucleotide sequence ID" value="NZ_JAQQLF010000013.1"/>
</dbReference>